<evidence type="ECO:0000313" key="3">
    <source>
        <dbReference type="EMBL" id="ADE72309.1"/>
    </source>
</evidence>
<dbReference type="HOGENOM" id="CLU_1933813_0_0_9"/>
<dbReference type="InterPro" id="IPR037185">
    <property type="entry name" value="EmrE-like"/>
</dbReference>
<comment type="subcellular location">
    <subcellularLocation>
        <location evidence="1">Endomembrane system</location>
        <topology evidence="1">Multi-pass membrane protein</topology>
    </subcellularLocation>
</comment>
<dbReference type="Proteomes" id="UP000000935">
    <property type="component" value="Plasmid pBM400"/>
</dbReference>
<keyword evidence="4" id="KW-1185">Reference proteome</keyword>
<geneLocation type="plasmid" evidence="3 4">
    <name>pBM400</name>
</geneLocation>
<keyword evidence="2" id="KW-0472">Membrane</keyword>
<feature type="transmembrane region" description="Helical" evidence="2">
    <location>
        <begin position="84"/>
        <end position="105"/>
    </location>
</feature>
<keyword evidence="2" id="KW-1133">Transmembrane helix</keyword>
<evidence type="ECO:0000256" key="1">
    <source>
        <dbReference type="ARBA" id="ARBA00004127"/>
    </source>
</evidence>
<dbReference type="Gene3D" id="1.10.3730.20">
    <property type="match status" value="1"/>
</dbReference>
<sequence>MVYSNTKYEYSESGYMNYLYGGTFLFVGLFLINVLFSYQNKHIDPDFGTTLKYQIYAFPLFLIANMLIGYGIKFGFKAIHNLTFVLLTSKGMEVIIAVLMGYLFFKEAPTWKTLLGIFIIVIGVVISKMK</sequence>
<proteinExistence type="predicted"/>
<gene>
    <name evidence="3" type="ordered locus">BMQ_pBM40019</name>
</gene>
<keyword evidence="2" id="KW-0812">Transmembrane</keyword>
<reference evidence="3 4" key="1">
    <citation type="journal article" date="2003" name="Appl. Environ. Microbiol.">
        <title>Sequencing and characterization of pBM400 from Bacillus megaterium QM B1551.</title>
        <authorList>
            <person name="Scholle M.D."/>
            <person name="White C.A."/>
            <person name="Kunnimalaiyaan M."/>
            <person name="Vary P.S."/>
        </authorList>
    </citation>
    <scope>NUCLEOTIDE SEQUENCE [LARGE SCALE GENOMIC DNA]</scope>
    <source>
        <strain evidence="4">ATCC 12872 / QMB1551</strain>
        <plasmid evidence="3">pBM400</plasmid>
    </source>
</reference>
<protein>
    <submittedName>
        <fullName evidence="3">Uncharacterized protein</fullName>
    </submittedName>
</protein>
<evidence type="ECO:0000313" key="4">
    <source>
        <dbReference type="Proteomes" id="UP000000935"/>
    </source>
</evidence>
<evidence type="ECO:0000256" key="2">
    <source>
        <dbReference type="SAM" id="Phobius"/>
    </source>
</evidence>
<dbReference type="AlphaFoldDB" id="D5E3D4"/>
<dbReference type="EMBL" id="CP001987">
    <property type="protein sequence ID" value="ADE72309.1"/>
    <property type="molecule type" value="Genomic_DNA"/>
</dbReference>
<dbReference type="KEGG" id="bmq:BMQ_pBM40019"/>
<feature type="transmembrane region" description="Helical" evidence="2">
    <location>
        <begin position="18"/>
        <end position="38"/>
    </location>
</feature>
<feature type="transmembrane region" description="Helical" evidence="2">
    <location>
        <begin position="111"/>
        <end position="129"/>
    </location>
</feature>
<accession>D5E3D4</accession>
<feature type="transmembrane region" description="Helical" evidence="2">
    <location>
        <begin position="53"/>
        <end position="72"/>
    </location>
</feature>
<organism evidence="3 4">
    <name type="scientific">Priestia megaterium (strain ATCC 12872 / QMB1551)</name>
    <name type="common">Bacillus megaterium</name>
    <dbReference type="NCBI Taxonomy" id="545693"/>
    <lineage>
        <taxon>Bacteria</taxon>
        <taxon>Bacillati</taxon>
        <taxon>Bacillota</taxon>
        <taxon>Bacilli</taxon>
        <taxon>Bacillales</taxon>
        <taxon>Bacillaceae</taxon>
        <taxon>Priestia</taxon>
    </lineage>
</organism>
<name>D5E3D4_PRIM1</name>
<keyword evidence="3" id="KW-0614">Plasmid</keyword>
<reference evidence="3 4" key="2">
    <citation type="journal article" date="2011" name="J. Bacteriol.">
        <title>Genome sequences of the biotechnologically important Bacillus megaterium strains QM B1551 and DSM319.</title>
        <authorList>
            <person name="Eppinger M."/>
            <person name="Bunk B."/>
            <person name="Johns M.A."/>
            <person name="Edirisinghe J.N."/>
            <person name="Kutumbaka K.K."/>
            <person name="Koenig S.S."/>
            <person name="Huot Creasy H."/>
            <person name="Rosovitz M.J."/>
            <person name="Riley D.R."/>
            <person name="Daugherty S."/>
            <person name="Martin M."/>
            <person name="Elbourne L.D."/>
            <person name="Paulsen I."/>
            <person name="Biedendieck R."/>
            <person name="Braun C."/>
            <person name="Grayburn S."/>
            <person name="Dhingra S."/>
            <person name="Lukyanchuk V."/>
            <person name="Ball B."/>
            <person name="Ul-Qamar R."/>
            <person name="Seibel J."/>
            <person name="Bremer E."/>
            <person name="Jahn D."/>
            <person name="Ravel J."/>
            <person name="Vary P.S."/>
        </authorList>
    </citation>
    <scope>NUCLEOTIDE SEQUENCE [LARGE SCALE GENOMIC DNA]</scope>
    <source>
        <strain evidence="4">ATCC 12872 / QMB1551</strain>
        <plasmid evidence="3">pBM400</plasmid>
    </source>
</reference>
<dbReference type="SUPFAM" id="SSF103481">
    <property type="entry name" value="Multidrug resistance efflux transporter EmrE"/>
    <property type="match status" value="1"/>
</dbReference>